<accession>A0ABT9RQ37</accession>
<evidence type="ECO:0000256" key="3">
    <source>
        <dbReference type="ARBA" id="ARBA00022475"/>
    </source>
</evidence>
<comment type="similarity">
    <text evidence="2">Belongs to the UPF0718 family.</text>
</comment>
<evidence type="ECO:0000313" key="10">
    <source>
        <dbReference type="Proteomes" id="UP001226577"/>
    </source>
</evidence>
<dbReference type="Proteomes" id="UP001226577">
    <property type="component" value="Unassembled WGS sequence"/>
</dbReference>
<comment type="subcellular location">
    <subcellularLocation>
        <location evidence="1">Cell membrane</location>
        <topology evidence="1">Multi-pass membrane protein</topology>
    </subcellularLocation>
</comment>
<evidence type="ECO:0000256" key="4">
    <source>
        <dbReference type="ARBA" id="ARBA00022692"/>
    </source>
</evidence>
<evidence type="ECO:0000256" key="2">
    <source>
        <dbReference type="ARBA" id="ARBA00006386"/>
    </source>
</evidence>
<keyword evidence="5 8" id="KW-1133">Transmembrane helix</keyword>
<keyword evidence="4 8" id="KW-0812">Transmembrane</keyword>
<feature type="transmembrane region" description="Helical" evidence="8">
    <location>
        <begin position="170"/>
        <end position="192"/>
    </location>
</feature>
<dbReference type="RefSeq" id="WP_307303903.1">
    <property type="nucleotide sequence ID" value="NZ_JAUSRE010000002.1"/>
</dbReference>
<name>A0ABT9RQ37_9MICC</name>
<feature type="transmembrane region" description="Helical" evidence="8">
    <location>
        <begin position="99"/>
        <end position="117"/>
    </location>
</feature>
<organism evidence="9 10">
    <name type="scientific">Pseudarthrobacter enclensis</name>
    <dbReference type="NCBI Taxonomy" id="993070"/>
    <lineage>
        <taxon>Bacteria</taxon>
        <taxon>Bacillati</taxon>
        <taxon>Actinomycetota</taxon>
        <taxon>Actinomycetes</taxon>
        <taxon>Micrococcales</taxon>
        <taxon>Micrococcaceae</taxon>
        <taxon>Pseudarthrobacter</taxon>
    </lineage>
</organism>
<proteinExistence type="inferred from homology"/>
<dbReference type="PANTHER" id="PTHR43299">
    <property type="entry name" value="UPF0718 PROTEIN YRAQ"/>
    <property type="match status" value="1"/>
</dbReference>
<evidence type="ECO:0000256" key="6">
    <source>
        <dbReference type="ARBA" id="ARBA00023136"/>
    </source>
</evidence>
<keyword evidence="3" id="KW-1003">Cell membrane</keyword>
<gene>
    <name evidence="9" type="ORF">J2X98_000471</name>
</gene>
<evidence type="ECO:0000256" key="7">
    <source>
        <dbReference type="SAM" id="MobiDB-lite"/>
    </source>
</evidence>
<dbReference type="EMBL" id="JAUSRE010000002">
    <property type="protein sequence ID" value="MDP9886901.1"/>
    <property type="molecule type" value="Genomic_DNA"/>
</dbReference>
<dbReference type="InterPro" id="IPR005524">
    <property type="entry name" value="DUF318"/>
</dbReference>
<dbReference type="Pfam" id="PF03773">
    <property type="entry name" value="ArsP_1"/>
    <property type="match status" value="1"/>
</dbReference>
<evidence type="ECO:0000256" key="8">
    <source>
        <dbReference type="SAM" id="Phobius"/>
    </source>
</evidence>
<evidence type="ECO:0000313" key="9">
    <source>
        <dbReference type="EMBL" id="MDP9886901.1"/>
    </source>
</evidence>
<feature type="transmembrane region" description="Helical" evidence="8">
    <location>
        <begin position="348"/>
        <end position="370"/>
    </location>
</feature>
<feature type="transmembrane region" description="Helical" evidence="8">
    <location>
        <begin position="199"/>
        <end position="219"/>
    </location>
</feature>
<evidence type="ECO:0000256" key="5">
    <source>
        <dbReference type="ARBA" id="ARBA00022989"/>
    </source>
</evidence>
<reference evidence="9 10" key="1">
    <citation type="submission" date="2023-07" db="EMBL/GenBank/DDBJ databases">
        <title>Sorghum-associated microbial communities from plants grown in Nebraska, USA.</title>
        <authorList>
            <person name="Schachtman D."/>
        </authorList>
    </citation>
    <scope>NUCLEOTIDE SEQUENCE [LARGE SCALE GENOMIC DNA]</scope>
    <source>
        <strain evidence="9 10">CC222</strain>
    </source>
</reference>
<feature type="transmembrane region" description="Helical" evidence="8">
    <location>
        <begin position="280"/>
        <end position="300"/>
    </location>
</feature>
<comment type="caution">
    <text evidence="9">The sequence shown here is derived from an EMBL/GenBank/DDBJ whole genome shotgun (WGS) entry which is preliminary data.</text>
</comment>
<feature type="transmembrane region" description="Helical" evidence="8">
    <location>
        <begin position="31"/>
        <end position="50"/>
    </location>
</feature>
<protein>
    <submittedName>
        <fullName evidence="9">Uncharacterized membrane protein YraQ (UPF0718 family)</fullName>
    </submittedName>
</protein>
<feature type="transmembrane region" description="Helical" evidence="8">
    <location>
        <begin position="251"/>
        <end position="273"/>
    </location>
</feature>
<sequence>MKDIAVGTEPQDKGLPAAEPMPDTAQRYRRGMLVGTLATAGIAIAVLSWAKWYPYALKIPVVAGSHSLGNSILSGKASAPPPPSWNTALEYSLGYLGSIWQALVAGLLVAAAVEAFLPARRLLALFQARRGPAASTVCGGLLSMTSMMCTCCAAPVALNVRRRGVPVSSALAYWLGNPVLNPAALAFMAFVLPWQFVAVRVGTGVVLVFGVTLLVGRLAKETRVAEPEEDVAETGTAAGAVGRFTKALARLAVRLLPEYAVVVMLLGGFRGWLFPEAGALASWGVAAAVLLAVGGTLFVIPTAAEIPIIGALMAAGVGMGPLGALVLTLPALSLPSMLMVRRAFPGRVIVAIGFAVMGMGLVGALAMTALT</sequence>
<feature type="region of interest" description="Disordered" evidence="7">
    <location>
        <begin position="1"/>
        <end position="21"/>
    </location>
</feature>
<keyword evidence="10" id="KW-1185">Reference proteome</keyword>
<feature type="transmembrane region" description="Helical" evidence="8">
    <location>
        <begin position="306"/>
        <end position="327"/>
    </location>
</feature>
<evidence type="ECO:0000256" key="1">
    <source>
        <dbReference type="ARBA" id="ARBA00004651"/>
    </source>
</evidence>
<dbReference type="PANTHER" id="PTHR43299:SF1">
    <property type="entry name" value="UPF0718 PROTEIN YRAQ"/>
    <property type="match status" value="1"/>
</dbReference>
<keyword evidence="6 8" id="KW-0472">Membrane</keyword>